<proteinExistence type="predicted"/>
<feature type="chain" id="PRO_5011574875" description="Peptidase inhibitor family I36" evidence="1">
    <location>
        <begin position="25"/>
        <end position="148"/>
    </location>
</feature>
<name>A0A1G8QD84_9PSEU</name>
<dbReference type="AlphaFoldDB" id="A0A1G8QD84"/>
<evidence type="ECO:0000313" key="2">
    <source>
        <dbReference type="EMBL" id="SDJ02405.1"/>
    </source>
</evidence>
<feature type="signal peptide" evidence="1">
    <location>
        <begin position="1"/>
        <end position="24"/>
    </location>
</feature>
<keyword evidence="1" id="KW-0732">Signal</keyword>
<evidence type="ECO:0008006" key="4">
    <source>
        <dbReference type="Google" id="ProtNLM"/>
    </source>
</evidence>
<dbReference type="EMBL" id="FNET01000001">
    <property type="protein sequence ID" value="SDJ02405.1"/>
    <property type="molecule type" value="Genomic_DNA"/>
</dbReference>
<protein>
    <recommendedName>
        <fullName evidence="4">Peptidase inhibitor family I36</fullName>
    </recommendedName>
</protein>
<accession>A0A1G8QD84</accession>
<reference evidence="3" key="1">
    <citation type="submission" date="2016-10" db="EMBL/GenBank/DDBJ databases">
        <authorList>
            <person name="Varghese N."/>
            <person name="Submissions S."/>
        </authorList>
    </citation>
    <scope>NUCLEOTIDE SEQUENCE [LARGE SCALE GENOMIC DNA]</scope>
    <source>
        <strain evidence="3">DSM 44796</strain>
    </source>
</reference>
<dbReference type="Proteomes" id="UP000199682">
    <property type="component" value="Unassembled WGS sequence"/>
</dbReference>
<organism evidence="2 3">
    <name type="scientific">Lentzea albidocapillata subsp. violacea</name>
    <dbReference type="NCBI Taxonomy" id="128104"/>
    <lineage>
        <taxon>Bacteria</taxon>
        <taxon>Bacillati</taxon>
        <taxon>Actinomycetota</taxon>
        <taxon>Actinomycetes</taxon>
        <taxon>Pseudonocardiales</taxon>
        <taxon>Pseudonocardiaceae</taxon>
        <taxon>Lentzea</taxon>
    </lineage>
</organism>
<evidence type="ECO:0000256" key="1">
    <source>
        <dbReference type="SAM" id="SignalP"/>
    </source>
</evidence>
<sequence length="148" mass="16081">MRRTLMAVLASAAALVAVPGTSQAADDVGDGNLACNTTEICFRWAAGDDGRIKHFRNGANHHYVAGVHNAYVFGGTVGANDSPRKLVMDNAQQIRNRDTVCSVTLWDVDGAGRWYQYYTQPNNSVWSTVVADRNNGHSRCQEGAPVNR</sequence>
<dbReference type="RefSeq" id="WP_090003808.1">
    <property type="nucleotide sequence ID" value="NZ_FNET01000001.1"/>
</dbReference>
<evidence type="ECO:0000313" key="3">
    <source>
        <dbReference type="Proteomes" id="UP000199682"/>
    </source>
</evidence>
<gene>
    <name evidence="2" type="ORF">SAMN04488074_101304</name>
</gene>